<dbReference type="Pfam" id="PF00203">
    <property type="entry name" value="Ribosomal_S19"/>
    <property type="match status" value="1"/>
</dbReference>
<reference evidence="9 10" key="1">
    <citation type="journal article" date="2016" name="Nat. Commun.">
        <title>Thousands of microbial genomes shed light on interconnected biogeochemical processes in an aquifer system.</title>
        <authorList>
            <person name="Anantharaman K."/>
            <person name="Brown C.T."/>
            <person name="Hug L.A."/>
            <person name="Sharon I."/>
            <person name="Castelle C.J."/>
            <person name="Probst A.J."/>
            <person name="Thomas B.C."/>
            <person name="Singh A."/>
            <person name="Wilkins M.J."/>
            <person name="Karaoz U."/>
            <person name="Brodie E.L."/>
            <person name="Williams K.H."/>
            <person name="Hubbard S.S."/>
            <person name="Banfield J.F."/>
        </authorList>
    </citation>
    <scope>NUCLEOTIDE SEQUENCE [LARGE SCALE GENOMIC DNA]</scope>
</reference>
<dbReference type="GO" id="GO:0015935">
    <property type="term" value="C:small ribosomal subunit"/>
    <property type="evidence" value="ECO:0007669"/>
    <property type="project" value="InterPro"/>
</dbReference>
<evidence type="ECO:0000256" key="7">
    <source>
        <dbReference type="HAMAP-Rule" id="MF_00531"/>
    </source>
</evidence>
<proteinExistence type="inferred from homology"/>
<organism evidence="9 10">
    <name type="scientific">Candidatus Giovannonibacteria bacterium RIFCSPLOWO2_01_FULL_45_34</name>
    <dbReference type="NCBI Taxonomy" id="1798351"/>
    <lineage>
        <taxon>Bacteria</taxon>
        <taxon>Candidatus Giovannoniibacteriota</taxon>
    </lineage>
</organism>
<dbReference type="SUPFAM" id="SSF54570">
    <property type="entry name" value="Ribosomal protein S19"/>
    <property type="match status" value="1"/>
</dbReference>
<dbReference type="GO" id="GO:0003735">
    <property type="term" value="F:structural constituent of ribosome"/>
    <property type="evidence" value="ECO:0007669"/>
    <property type="project" value="InterPro"/>
</dbReference>
<dbReference type="InterPro" id="IPR002222">
    <property type="entry name" value="Ribosomal_uS19"/>
</dbReference>
<dbReference type="PROSITE" id="PS00323">
    <property type="entry name" value="RIBOSOMAL_S19"/>
    <property type="match status" value="1"/>
</dbReference>
<dbReference type="NCBIfam" id="TIGR01050">
    <property type="entry name" value="rpsS_bact"/>
    <property type="match status" value="1"/>
</dbReference>
<dbReference type="STRING" id="1798351.A2930_02370"/>
<dbReference type="GO" id="GO:0005737">
    <property type="term" value="C:cytoplasm"/>
    <property type="evidence" value="ECO:0007669"/>
    <property type="project" value="UniProtKB-ARBA"/>
</dbReference>
<keyword evidence="2 7" id="KW-0699">rRNA-binding</keyword>
<dbReference type="InterPro" id="IPR020934">
    <property type="entry name" value="Ribosomal_uS19_CS"/>
</dbReference>
<evidence type="ECO:0000256" key="6">
    <source>
        <dbReference type="ARBA" id="ARBA00035163"/>
    </source>
</evidence>
<evidence type="ECO:0000313" key="9">
    <source>
        <dbReference type="EMBL" id="OGF81284.1"/>
    </source>
</evidence>
<dbReference type="GO" id="GO:0006412">
    <property type="term" value="P:translation"/>
    <property type="evidence" value="ECO:0007669"/>
    <property type="project" value="UniProtKB-UniRule"/>
</dbReference>
<evidence type="ECO:0000256" key="4">
    <source>
        <dbReference type="ARBA" id="ARBA00022980"/>
    </source>
</evidence>
<dbReference type="EMBL" id="MFID01000014">
    <property type="protein sequence ID" value="OGF81284.1"/>
    <property type="molecule type" value="Genomic_DNA"/>
</dbReference>
<dbReference type="PANTHER" id="PTHR11880">
    <property type="entry name" value="RIBOSOMAL PROTEIN S19P FAMILY MEMBER"/>
    <property type="match status" value="1"/>
</dbReference>
<dbReference type="InterPro" id="IPR005732">
    <property type="entry name" value="Ribosomal_uS19_bac-type"/>
</dbReference>
<dbReference type="PANTHER" id="PTHR11880:SF8">
    <property type="entry name" value="SMALL RIBOSOMAL SUBUNIT PROTEIN US19M"/>
    <property type="match status" value="1"/>
</dbReference>
<comment type="function">
    <text evidence="7">Protein S19 forms a complex with S13 that binds strongly to the 16S ribosomal RNA.</text>
</comment>
<dbReference type="GO" id="GO:0019843">
    <property type="term" value="F:rRNA binding"/>
    <property type="evidence" value="ECO:0007669"/>
    <property type="project" value="UniProtKB-UniRule"/>
</dbReference>
<name>A0A1F5X065_9BACT</name>
<evidence type="ECO:0000256" key="3">
    <source>
        <dbReference type="ARBA" id="ARBA00022884"/>
    </source>
</evidence>
<dbReference type="PRINTS" id="PR00975">
    <property type="entry name" value="RIBOSOMALS19"/>
</dbReference>
<gene>
    <name evidence="7" type="primary">rpsS</name>
    <name evidence="9" type="ORF">A2930_02370</name>
</gene>
<evidence type="ECO:0000313" key="10">
    <source>
        <dbReference type="Proteomes" id="UP000178114"/>
    </source>
</evidence>
<protein>
    <recommendedName>
        <fullName evidence="6 7">Small ribosomal subunit protein uS19</fullName>
    </recommendedName>
</protein>
<evidence type="ECO:0000256" key="8">
    <source>
        <dbReference type="RuleBase" id="RU003485"/>
    </source>
</evidence>
<keyword evidence="4 7" id="KW-0689">Ribosomal protein</keyword>
<comment type="similarity">
    <text evidence="1 7 8">Belongs to the universal ribosomal protein uS19 family.</text>
</comment>
<evidence type="ECO:0000256" key="5">
    <source>
        <dbReference type="ARBA" id="ARBA00023274"/>
    </source>
</evidence>
<dbReference type="AlphaFoldDB" id="A0A1F5X065"/>
<sequence length="112" mass="12385">MPRSLKKGPFIDAKLLKKVEKLNPGSQTVIKTWSRRSTISPEMVGFAFGVHNGRDFIPVRVSEEMVGHKLGEFSPTRKFTKHGGKMQKELEMQAAEAEKAKNTAASAGSDKK</sequence>
<evidence type="ECO:0000256" key="1">
    <source>
        <dbReference type="ARBA" id="ARBA00007345"/>
    </source>
</evidence>
<dbReference type="GO" id="GO:0000028">
    <property type="term" value="P:ribosomal small subunit assembly"/>
    <property type="evidence" value="ECO:0007669"/>
    <property type="project" value="TreeGrafter"/>
</dbReference>
<dbReference type="HAMAP" id="MF_00531">
    <property type="entry name" value="Ribosomal_uS19"/>
    <property type="match status" value="1"/>
</dbReference>
<keyword evidence="3 7" id="KW-0694">RNA-binding</keyword>
<evidence type="ECO:0000256" key="2">
    <source>
        <dbReference type="ARBA" id="ARBA00022730"/>
    </source>
</evidence>
<keyword evidence="5 7" id="KW-0687">Ribonucleoprotein</keyword>
<dbReference type="Proteomes" id="UP000178114">
    <property type="component" value="Unassembled WGS sequence"/>
</dbReference>
<dbReference type="FunFam" id="3.30.860.10:FF:000001">
    <property type="entry name" value="30S ribosomal protein S19"/>
    <property type="match status" value="1"/>
</dbReference>
<comment type="caution">
    <text evidence="9">The sequence shown here is derived from an EMBL/GenBank/DDBJ whole genome shotgun (WGS) entry which is preliminary data.</text>
</comment>
<dbReference type="InterPro" id="IPR023575">
    <property type="entry name" value="Ribosomal_uS19_SF"/>
</dbReference>
<accession>A0A1F5X065</accession>
<dbReference type="Gene3D" id="3.30.860.10">
    <property type="entry name" value="30s Ribosomal Protein S19, Chain A"/>
    <property type="match status" value="1"/>
</dbReference>